<dbReference type="PIRSF" id="PIRSF016578">
    <property type="entry name" value="HsaA"/>
    <property type="match status" value="1"/>
</dbReference>
<dbReference type="InterPro" id="IPR037069">
    <property type="entry name" value="AcylCoA_DH/ox_N_sf"/>
</dbReference>
<dbReference type="SUPFAM" id="SSF47203">
    <property type="entry name" value="Acyl-CoA dehydrogenase C-terminal domain-like"/>
    <property type="match status" value="1"/>
</dbReference>
<dbReference type="GO" id="GO:0016491">
    <property type="term" value="F:oxidoreductase activity"/>
    <property type="evidence" value="ECO:0007669"/>
    <property type="project" value="UniProtKB-KW"/>
</dbReference>
<dbReference type="EMBL" id="JBDIMF010000005">
    <property type="protein sequence ID" value="MEN2787273.1"/>
    <property type="molecule type" value="Genomic_DNA"/>
</dbReference>
<dbReference type="Gene3D" id="2.40.110.10">
    <property type="entry name" value="Butyryl-CoA Dehydrogenase, subunit A, domain 2"/>
    <property type="match status" value="1"/>
</dbReference>
<organism evidence="1 2">
    <name type="scientific">Sphingomonas qilianensis</name>
    <dbReference type="NCBI Taxonomy" id="1736690"/>
    <lineage>
        <taxon>Bacteria</taxon>
        <taxon>Pseudomonadati</taxon>
        <taxon>Pseudomonadota</taxon>
        <taxon>Alphaproteobacteria</taxon>
        <taxon>Sphingomonadales</taxon>
        <taxon>Sphingomonadaceae</taxon>
        <taxon>Sphingomonas</taxon>
    </lineage>
</organism>
<name>A0ABU9XUN8_9SPHN</name>
<dbReference type="Gene3D" id="1.10.540.10">
    <property type="entry name" value="Acyl-CoA dehydrogenase/oxidase, N-terminal domain"/>
    <property type="match status" value="1"/>
</dbReference>
<dbReference type="SUPFAM" id="SSF56645">
    <property type="entry name" value="Acyl-CoA dehydrogenase NM domain-like"/>
    <property type="match status" value="1"/>
</dbReference>
<proteinExistence type="predicted"/>
<accession>A0ABU9XUN8</accession>
<dbReference type="Proteomes" id="UP001404104">
    <property type="component" value="Unassembled WGS sequence"/>
</dbReference>
<dbReference type="InterPro" id="IPR009100">
    <property type="entry name" value="AcylCoA_DH/oxidase_NM_dom_sf"/>
</dbReference>
<sequence>MPADALAAARRLHPAIRARAAAIDAAAAYPDADIADLAAAGLLGACLPADFGGIALGHGGPASAVLCEILTMIGAASLTVGRLYEGHVNAVRLVATYAPDALPLLAAEIAAGRPSGVWNAERANGLSAVRIDGGWQLSGSKIHCSGSGAIRRPLVTARIGDDGPLMMLPEVAAERADLSVWRAAGMRGTATGTVDFTGLVVPDAAVIGVPGDYYRSPFFSGGAWRVLAVQLGGLDAVMALHAEKLNLRGGTDAVPRARLARAGAAHEAARLIVREAAARAERDGNPAAIDAYVDLARGGFEELALTCIEATRRNIGLGSFIAPDPLDRVLRDLETYLRQPFLDASRDNAAAWLLDHEGRFQ</sequence>
<dbReference type="PANTHER" id="PTHR43884">
    <property type="entry name" value="ACYL-COA DEHYDROGENASE"/>
    <property type="match status" value="1"/>
</dbReference>
<evidence type="ECO:0000313" key="2">
    <source>
        <dbReference type="Proteomes" id="UP001404104"/>
    </source>
</evidence>
<dbReference type="EC" id="1.-.-.-" evidence="1"/>
<dbReference type="PANTHER" id="PTHR43884:SF12">
    <property type="entry name" value="ISOVALERYL-COA DEHYDROGENASE, MITOCHONDRIAL-RELATED"/>
    <property type="match status" value="1"/>
</dbReference>
<evidence type="ECO:0000313" key="1">
    <source>
        <dbReference type="EMBL" id="MEN2787273.1"/>
    </source>
</evidence>
<dbReference type="InterPro" id="IPR046373">
    <property type="entry name" value="Acyl-CoA_Oxase/DH_mid-dom_sf"/>
</dbReference>
<protein>
    <submittedName>
        <fullName evidence="1">Acyl-CoA dehydrogenase family protein</fullName>
        <ecNumber evidence="1">1.-.-.-</ecNumber>
    </submittedName>
</protein>
<gene>
    <name evidence="1" type="ORF">ABC969_12685</name>
</gene>
<keyword evidence="1" id="KW-0560">Oxidoreductase</keyword>
<comment type="caution">
    <text evidence="1">The sequence shown here is derived from an EMBL/GenBank/DDBJ whole genome shotgun (WGS) entry which is preliminary data.</text>
</comment>
<reference evidence="1 2" key="1">
    <citation type="submission" date="2024-05" db="EMBL/GenBank/DDBJ databases">
        <authorList>
            <person name="Liu Q."/>
            <person name="Xin Y.-H."/>
        </authorList>
    </citation>
    <scope>NUCLEOTIDE SEQUENCE [LARGE SCALE GENOMIC DNA]</scope>
    <source>
        <strain evidence="1 2">CGMCC 1.15349</strain>
    </source>
</reference>
<keyword evidence="2" id="KW-1185">Reference proteome</keyword>
<dbReference type="RefSeq" id="WP_345865385.1">
    <property type="nucleotide sequence ID" value="NZ_JBDIMF010000005.1"/>
</dbReference>
<dbReference type="InterPro" id="IPR036250">
    <property type="entry name" value="AcylCo_DH-like_C"/>
</dbReference>